<dbReference type="InterPro" id="IPR010998">
    <property type="entry name" value="Integrase_recombinase_N"/>
</dbReference>
<evidence type="ECO:0000259" key="5">
    <source>
        <dbReference type="Pfam" id="PF00589"/>
    </source>
</evidence>
<dbReference type="InterPro" id="IPR013762">
    <property type="entry name" value="Integrase-like_cat_sf"/>
</dbReference>
<protein>
    <submittedName>
        <fullName evidence="8">Integrase family protein</fullName>
    </submittedName>
</protein>
<evidence type="ECO:0000256" key="3">
    <source>
        <dbReference type="ARBA" id="ARBA00023125"/>
    </source>
</evidence>
<feature type="domain" description="Tyr recombinase" evidence="5">
    <location>
        <begin position="204"/>
        <end position="297"/>
    </location>
</feature>
<sequence>MLTDTKLRKALGKKRDQIKVISDAHGLNVRLSTSGSITFFYRYRWNGKAAQLTIGDYPTISLSHARERRQQFRSWLTEGLDPRRQVVLEKKKKTEALTVKEAYDYWEKYYCIPEGLVKIKVNRRDFDNHINPVLGNMIVDQTTKAHWLSLFDGMGRRVVTGQMLGLMQRTFRFCSNRGVINVNPIESLRRSDVGLTAAVKDRKLSDEEIKMVWNALPEMKDRQQLIMKFLILTGCRSTEIRTAKWEWFDFQDKTWTIPASDYKTGKSVRRALPDAVVKMMESIKETAVSKHVVTLSRYKGPEDDRPPLQPNVALFSAQIIAKTGMKTWSLHDSDSGFIGSADGVLDIYCNGAKVGYINGNGLHMLADIHFDNARMTTNGDIFSSVWGDNWLSIWITNQLNTRGTIDWINGELAVRDNNINTRATWDYVNQTFARKNTASIQDWGWILDDSTGFIMQWGTLGNSNGTYNFPRAFPVGCFAIFVTNTNAQGSQVDNAFGYPVSNSQFFAATKSSGMVNLVNDFPVAWFAIGR</sequence>
<feature type="domain" description="Integrase DNA-binding" evidence="6">
    <location>
        <begin position="2"/>
        <end position="85"/>
    </location>
</feature>
<dbReference type="InterPro" id="IPR011010">
    <property type="entry name" value="DNA_brk_join_enz"/>
</dbReference>
<name>A0A5Y2RW27_SALER</name>
<evidence type="ECO:0000259" key="7">
    <source>
        <dbReference type="Pfam" id="PF21882"/>
    </source>
</evidence>
<proteinExistence type="inferred from homology"/>
<dbReference type="InterPro" id="IPR054075">
    <property type="entry name" value="Gp53-like_C"/>
</dbReference>
<dbReference type="Gene3D" id="1.10.443.10">
    <property type="entry name" value="Intergrase catalytic core"/>
    <property type="match status" value="1"/>
</dbReference>
<dbReference type="GO" id="GO:0006310">
    <property type="term" value="P:DNA recombination"/>
    <property type="evidence" value="ECO:0007669"/>
    <property type="project" value="UniProtKB-KW"/>
</dbReference>
<feature type="domain" description="Putative tail fiber protein gp53-like C-terminal" evidence="7">
    <location>
        <begin position="450"/>
        <end position="530"/>
    </location>
</feature>
<dbReference type="Proteomes" id="UP000839746">
    <property type="component" value="Unassembled WGS sequence"/>
</dbReference>
<keyword evidence="4" id="KW-0233">DNA recombination</keyword>
<dbReference type="PANTHER" id="PTHR30629">
    <property type="entry name" value="PROPHAGE INTEGRASE"/>
    <property type="match status" value="1"/>
</dbReference>
<comment type="caution">
    <text evidence="8">The sequence shown here is derived from an EMBL/GenBank/DDBJ whole genome shotgun (WGS) entry which is preliminary data.</text>
</comment>
<dbReference type="InterPro" id="IPR025166">
    <property type="entry name" value="Integrase_DNA_bind_dom"/>
</dbReference>
<dbReference type="InterPro" id="IPR038488">
    <property type="entry name" value="Integrase_DNA-bd_sf"/>
</dbReference>
<evidence type="ECO:0000256" key="2">
    <source>
        <dbReference type="ARBA" id="ARBA00022908"/>
    </source>
</evidence>
<dbReference type="GO" id="GO:0015074">
    <property type="term" value="P:DNA integration"/>
    <property type="evidence" value="ECO:0007669"/>
    <property type="project" value="UniProtKB-KW"/>
</dbReference>
<gene>
    <name evidence="8" type="ORF">FNN84_02845</name>
</gene>
<dbReference type="Gene3D" id="2.60.40.3940">
    <property type="match status" value="1"/>
</dbReference>
<dbReference type="Pfam" id="PF00589">
    <property type="entry name" value="Phage_integrase"/>
    <property type="match status" value="1"/>
</dbReference>
<dbReference type="GO" id="GO:0003677">
    <property type="term" value="F:DNA binding"/>
    <property type="evidence" value="ECO:0007669"/>
    <property type="project" value="UniProtKB-KW"/>
</dbReference>
<dbReference type="AlphaFoldDB" id="A0A5Y2RW27"/>
<keyword evidence="2" id="KW-0229">DNA integration</keyword>
<evidence type="ECO:0000313" key="8">
    <source>
        <dbReference type="EMBL" id="ECF6050154.1"/>
    </source>
</evidence>
<evidence type="ECO:0000256" key="4">
    <source>
        <dbReference type="ARBA" id="ARBA00023172"/>
    </source>
</evidence>
<dbReference type="Gene3D" id="6.20.70.20">
    <property type="match status" value="1"/>
</dbReference>
<dbReference type="Gene3D" id="1.10.150.130">
    <property type="match status" value="1"/>
</dbReference>
<evidence type="ECO:0000259" key="6">
    <source>
        <dbReference type="Pfam" id="PF13356"/>
    </source>
</evidence>
<comment type="similarity">
    <text evidence="1">Belongs to the 'phage' integrase family.</text>
</comment>
<keyword evidence="3" id="KW-0238">DNA-binding</keyword>
<organism evidence="8">
    <name type="scientific">Salmonella enterica subsp. salamae</name>
    <dbReference type="NCBI Taxonomy" id="59202"/>
    <lineage>
        <taxon>Bacteria</taxon>
        <taxon>Pseudomonadati</taxon>
        <taxon>Pseudomonadota</taxon>
        <taxon>Gammaproteobacteria</taxon>
        <taxon>Enterobacterales</taxon>
        <taxon>Enterobacteriaceae</taxon>
        <taxon>Salmonella</taxon>
    </lineage>
</organism>
<dbReference type="EMBL" id="AAILSQ010000002">
    <property type="protein sequence ID" value="ECF6050154.1"/>
    <property type="molecule type" value="Genomic_DNA"/>
</dbReference>
<accession>A0A5Y2RW27</accession>
<dbReference type="InterPro" id="IPR050808">
    <property type="entry name" value="Phage_Integrase"/>
</dbReference>
<dbReference type="PANTHER" id="PTHR30629:SF2">
    <property type="entry name" value="PROPHAGE INTEGRASE INTS-RELATED"/>
    <property type="match status" value="1"/>
</dbReference>
<dbReference type="InterPro" id="IPR002104">
    <property type="entry name" value="Integrase_catalytic"/>
</dbReference>
<dbReference type="SUPFAM" id="SSF56349">
    <property type="entry name" value="DNA breaking-rejoining enzymes"/>
    <property type="match status" value="1"/>
</dbReference>
<dbReference type="Pfam" id="PF21882">
    <property type="entry name" value="Gp53-like_C"/>
    <property type="match status" value="1"/>
</dbReference>
<dbReference type="Gene3D" id="3.30.160.390">
    <property type="entry name" value="Integrase, DNA-binding domain"/>
    <property type="match status" value="1"/>
</dbReference>
<reference evidence="8" key="1">
    <citation type="submission" date="2019-07" db="EMBL/GenBank/DDBJ databases">
        <authorList>
            <person name="Ashton P.M."/>
            <person name="Dallman T."/>
            <person name="Nair S."/>
            <person name="De Pinna E."/>
            <person name="Peters T."/>
            <person name="Grant K."/>
        </authorList>
    </citation>
    <scope>NUCLEOTIDE SEQUENCE [LARGE SCALE GENOMIC DNA]</scope>
    <source>
        <strain evidence="8">107213</strain>
    </source>
</reference>
<dbReference type="Pfam" id="PF13356">
    <property type="entry name" value="Arm-DNA-bind_3"/>
    <property type="match status" value="1"/>
</dbReference>
<evidence type="ECO:0000256" key="1">
    <source>
        <dbReference type="ARBA" id="ARBA00008857"/>
    </source>
</evidence>